<name>F5YQJ0_TREPZ</name>
<reference evidence="2 3" key="2">
    <citation type="journal article" date="2011" name="ISME J.">
        <title>RNA-seq reveals cooperative metabolic interactions between two termite-gut spirochete species in co-culture.</title>
        <authorList>
            <person name="Rosenthal A.Z."/>
            <person name="Matson E.G."/>
            <person name="Eldar A."/>
            <person name="Leadbetter J.R."/>
        </authorList>
    </citation>
    <scope>NUCLEOTIDE SEQUENCE [LARGE SCALE GENOMIC DNA]</scope>
    <source>
        <strain evidence="3">ATCC BAA-887 / DSM 12427 / ZAS-2</strain>
    </source>
</reference>
<evidence type="ECO:0008006" key="4">
    <source>
        <dbReference type="Google" id="ProtNLM"/>
    </source>
</evidence>
<evidence type="ECO:0000313" key="2">
    <source>
        <dbReference type="EMBL" id="AEF85566.1"/>
    </source>
</evidence>
<dbReference type="eggNOG" id="COG4905">
    <property type="taxonomic scope" value="Bacteria"/>
</dbReference>
<dbReference type="AlphaFoldDB" id="F5YQJ0"/>
<sequence length="191" mass="21832">MDSILSLDPKSLVFAFFFFSFSGWVGETIMESLVRKRFVSKGFFKGPWVPVHGVGGFAVYAAGFPLKARPILLFITSTLLCTAVEYLAALLLEKVFNKKCWDYDTYPFTWWCHYKKRIALTTSLFFGLVALVLVYFYWDLAMDIARFIGPQALFIIDLVLVTVFLVDAFFTIRKYIKNKIAGIENPIDGLL</sequence>
<dbReference type="OrthoDB" id="9789229at2"/>
<dbReference type="InterPro" id="IPR010540">
    <property type="entry name" value="CmpB_TMEM229"/>
</dbReference>
<organism evidence="2 3">
    <name type="scientific">Treponema primitia (strain ATCC BAA-887 / DSM 12427 / ZAS-2)</name>
    <dbReference type="NCBI Taxonomy" id="545694"/>
    <lineage>
        <taxon>Bacteria</taxon>
        <taxon>Pseudomonadati</taxon>
        <taxon>Spirochaetota</taxon>
        <taxon>Spirochaetia</taxon>
        <taxon>Spirochaetales</taxon>
        <taxon>Treponemataceae</taxon>
        <taxon>Treponema</taxon>
    </lineage>
</organism>
<evidence type="ECO:0000313" key="3">
    <source>
        <dbReference type="Proteomes" id="UP000009223"/>
    </source>
</evidence>
<dbReference type="HOGENOM" id="CLU_055257_4_1_12"/>
<keyword evidence="1" id="KW-1133">Transmembrane helix</keyword>
<keyword evidence="1" id="KW-0472">Membrane</keyword>
<proteinExistence type="predicted"/>
<dbReference type="KEGG" id="tpi:TREPR_2746"/>
<gene>
    <name evidence="2" type="ordered locus">TREPR_2746</name>
</gene>
<dbReference type="RefSeq" id="WP_015707483.1">
    <property type="nucleotide sequence ID" value="NC_015578.1"/>
</dbReference>
<feature type="transmembrane region" description="Helical" evidence="1">
    <location>
        <begin position="12"/>
        <end position="34"/>
    </location>
</feature>
<dbReference type="Proteomes" id="UP000009223">
    <property type="component" value="Chromosome"/>
</dbReference>
<keyword evidence="3" id="KW-1185">Reference proteome</keyword>
<feature type="transmembrane region" description="Helical" evidence="1">
    <location>
        <begin position="71"/>
        <end position="92"/>
    </location>
</feature>
<feature type="transmembrane region" description="Helical" evidence="1">
    <location>
        <begin position="144"/>
        <end position="170"/>
    </location>
</feature>
<dbReference type="EMBL" id="CP001843">
    <property type="protein sequence ID" value="AEF85566.1"/>
    <property type="molecule type" value="Genomic_DNA"/>
</dbReference>
<reference evidence="3" key="1">
    <citation type="submission" date="2009-12" db="EMBL/GenBank/DDBJ databases">
        <title>Complete sequence of Treponema primitia strain ZAS-2.</title>
        <authorList>
            <person name="Tetu S.G."/>
            <person name="Matson E."/>
            <person name="Ren Q."/>
            <person name="Seshadri R."/>
            <person name="Elbourne L."/>
            <person name="Hassan K.A."/>
            <person name="Durkin A."/>
            <person name="Radune D."/>
            <person name="Mohamoud Y."/>
            <person name="Shay R."/>
            <person name="Jin S."/>
            <person name="Zhang X."/>
            <person name="Lucey K."/>
            <person name="Ballor N.R."/>
            <person name="Ottesen E."/>
            <person name="Rosenthal R."/>
            <person name="Allen A."/>
            <person name="Leadbetter J.R."/>
            <person name="Paulsen I.T."/>
        </authorList>
    </citation>
    <scope>NUCLEOTIDE SEQUENCE [LARGE SCALE GENOMIC DNA]</scope>
    <source>
        <strain evidence="3">ATCC BAA-887 / DSM 12427 / ZAS-2</strain>
    </source>
</reference>
<evidence type="ECO:0000256" key="1">
    <source>
        <dbReference type="SAM" id="Phobius"/>
    </source>
</evidence>
<keyword evidence="1" id="KW-0812">Transmembrane</keyword>
<dbReference type="Pfam" id="PF06541">
    <property type="entry name" value="ABC_trans_CmpB"/>
    <property type="match status" value="1"/>
</dbReference>
<protein>
    <recommendedName>
        <fullName evidence="4">ABC-transporter type IV</fullName>
    </recommendedName>
</protein>
<feature type="transmembrane region" description="Helical" evidence="1">
    <location>
        <begin position="118"/>
        <end position="138"/>
    </location>
</feature>
<accession>F5YQJ0</accession>
<dbReference type="STRING" id="545694.TREPR_2746"/>